<dbReference type="AlphaFoldDB" id="A0A8X6MQQ1"/>
<name>A0A8X6MQQ1_NEPPI</name>
<evidence type="ECO:0000313" key="2">
    <source>
        <dbReference type="EMBL" id="GFS72739.1"/>
    </source>
</evidence>
<keyword evidence="3" id="KW-1185">Reference proteome</keyword>
<feature type="compositionally biased region" description="Basic and acidic residues" evidence="1">
    <location>
        <begin position="22"/>
        <end position="32"/>
    </location>
</feature>
<accession>A0A8X6MQQ1</accession>
<organism evidence="2 3">
    <name type="scientific">Nephila pilipes</name>
    <name type="common">Giant wood spider</name>
    <name type="synonym">Nephila maculata</name>
    <dbReference type="NCBI Taxonomy" id="299642"/>
    <lineage>
        <taxon>Eukaryota</taxon>
        <taxon>Metazoa</taxon>
        <taxon>Ecdysozoa</taxon>
        <taxon>Arthropoda</taxon>
        <taxon>Chelicerata</taxon>
        <taxon>Arachnida</taxon>
        <taxon>Araneae</taxon>
        <taxon>Araneomorphae</taxon>
        <taxon>Entelegynae</taxon>
        <taxon>Araneoidea</taxon>
        <taxon>Nephilidae</taxon>
        <taxon>Nephila</taxon>
    </lineage>
</organism>
<protein>
    <submittedName>
        <fullName evidence="2">Uncharacterized protein</fullName>
    </submittedName>
</protein>
<dbReference type="EMBL" id="BMAW01095958">
    <property type="protein sequence ID" value="GFS72739.1"/>
    <property type="molecule type" value="Genomic_DNA"/>
</dbReference>
<dbReference type="Proteomes" id="UP000887013">
    <property type="component" value="Unassembled WGS sequence"/>
</dbReference>
<comment type="caution">
    <text evidence="2">The sequence shown here is derived from an EMBL/GenBank/DDBJ whole genome shotgun (WGS) entry which is preliminary data.</text>
</comment>
<proteinExistence type="predicted"/>
<reference evidence="2" key="1">
    <citation type="submission" date="2020-08" db="EMBL/GenBank/DDBJ databases">
        <title>Multicomponent nature underlies the extraordinary mechanical properties of spider dragline silk.</title>
        <authorList>
            <person name="Kono N."/>
            <person name="Nakamura H."/>
            <person name="Mori M."/>
            <person name="Yoshida Y."/>
            <person name="Ohtoshi R."/>
            <person name="Malay A.D."/>
            <person name="Moran D.A.P."/>
            <person name="Tomita M."/>
            <person name="Numata K."/>
            <person name="Arakawa K."/>
        </authorList>
    </citation>
    <scope>NUCLEOTIDE SEQUENCE</scope>
</reference>
<gene>
    <name evidence="2" type="ORF">NPIL_131271</name>
</gene>
<evidence type="ECO:0000313" key="3">
    <source>
        <dbReference type="Proteomes" id="UP000887013"/>
    </source>
</evidence>
<evidence type="ECO:0000256" key="1">
    <source>
        <dbReference type="SAM" id="MobiDB-lite"/>
    </source>
</evidence>
<feature type="region of interest" description="Disordered" evidence="1">
    <location>
        <begin position="15"/>
        <end position="55"/>
    </location>
</feature>
<sequence>MVITSLMTVNRLLPANGMNETRGGDEGSETRIKKGCRSSEGIHSTSLTERPMSPSGDIDSFIYESDLFPIENIDQNLFESSDRIEFAVMVEF</sequence>